<name>A0A1Y2HWG5_9FUNG</name>
<organism evidence="4 5">
    <name type="scientific">Catenaria anguillulae PL171</name>
    <dbReference type="NCBI Taxonomy" id="765915"/>
    <lineage>
        <taxon>Eukaryota</taxon>
        <taxon>Fungi</taxon>
        <taxon>Fungi incertae sedis</taxon>
        <taxon>Blastocladiomycota</taxon>
        <taxon>Blastocladiomycetes</taxon>
        <taxon>Blastocladiales</taxon>
        <taxon>Catenariaceae</taxon>
        <taxon>Catenaria</taxon>
    </lineage>
</organism>
<proteinExistence type="inferred from homology"/>
<dbReference type="Proteomes" id="UP000193411">
    <property type="component" value="Unassembled WGS sequence"/>
</dbReference>
<evidence type="ECO:0000313" key="4">
    <source>
        <dbReference type="EMBL" id="ORZ37492.1"/>
    </source>
</evidence>
<keyword evidence="2" id="KW-1015">Disulfide bond</keyword>
<keyword evidence="5" id="KW-1185">Reference proteome</keyword>
<keyword evidence="3" id="KW-0999">Mitochondrion inner membrane</keyword>
<comment type="function">
    <text evidence="3">Required for mitochondrial cytochrome c oxidase (COX) assembly and respiration.</text>
</comment>
<accession>A0A1Y2HWG5</accession>
<keyword evidence="3" id="KW-0143">Chaperone</keyword>
<evidence type="ECO:0000256" key="1">
    <source>
        <dbReference type="ARBA" id="ARBA00007347"/>
    </source>
</evidence>
<keyword evidence="3" id="KW-0496">Mitochondrion</keyword>
<comment type="subcellular location">
    <subcellularLocation>
        <location evidence="3">Mitochondrion inner membrane</location>
    </subcellularLocation>
</comment>
<dbReference type="EMBL" id="MCFL01000012">
    <property type="protein sequence ID" value="ORZ37492.1"/>
    <property type="molecule type" value="Genomic_DNA"/>
</dbReference>
<protein>
    <recommendedName>
        <fullName evidence="3">COX assembly mitochondrial protein</fullName>
    </recommendedName>
</protein>
<comment type="similarity">
    <text evidence="1 3">Belongs to the CMC family.</text>
</comment>
<reference evidence="4 5" key="1">
    <citation type="submission" date="2016-07" db="EMBL/GenBank/DDBJ databases">
        <title>Pervasive Adenine N6-methylation of Active Genes in Fungi.</title>
        <authorList>
            <consortium name="DOE Joint Genome Institute"/>
            <person name="Mondo S.J."/>
            <person name="Dannebaum R.O."/>
            <person name="Kuo R.C."/>
            <person name="Labutti K."/>
            <person name="Haridas S."/>
            <person name="Kuo A."/>
            <person name="Salamov A."/>
            <person name="Ahrendt S.R."/>
            <person name="Lipzen A."/>
            <person name="Sullivan W."/>
            <person name="Andreopoulos W.B."/>
            <person name="Clum A."/>
            <person name="Lindquist E."/>
            <person name="Daum C."/>
            <person name="Ramamoorthy G.K."/>
            <person name="Gryganskyi A."/>
            <person name="Culley D."/>
            <person name="Magnuson J.K."/>
            <person name="James T.Y."/>
            <person name="O'Malley M.A."/>
            <person name="Stajich J.E."/>
            <person name="Spatafora J.W."/>
            <person name="Visel A."/>
            <person name="Grigoriev I.V."/>
        </authorList>
    </citation>
    <scope>NUCLEOTIDE SEQUENCE [LARGE SCALE GENOMIC DNA]</scope>
    <source>
        <strain evidence="4 5">PL171</strain>
    </source>
</reference>
<dbReference type="InterPro" id="IPR013892">
    <property type="entry name" value="Cyt_c_biogenesis_Cmc1-like"/>
</dbReference>
<gene>
    <name evidence="4" type="ORF">BCR44DRAFT_1430323</name>
</gene>
<keyword evidence="3" id="KW-0472">Membrane</keyword>
<sequence length="74" mass="8879">MKTLTRKEEEEVLREVKQEALIQCKDLVQAYTECCSGKYLSVIWKCRPHLQAMNETTNEKKDEKRMEFLARKRD</sequence>
<evidence type="ECO:0000313" key="5">
    <source>
        <dbReference type="Proteomes" id="UP000193411"/>
    </source>
</evidence>
<comment type="caution">
    <text evidence="4">The sequence shown here is derived from an EMBL/GenBank/DDBJ whole genome shotgun (WGS) entry which is preliminary data.</text>
</comment>
<evidence type="ECO:0000256" key="2">
    <source>
        <dbReference type="ARBA" id="ARBA00023157"/>
    </source>
</evidence>
<dbReference type="AlphaFoldDB" id="A0A1Y2HWG5"/>
<dbReference type="OrthoDB" id="6224010at2759"/>
<dbReference type="GO" id="GO:0005743">
    <property type="term" value="C:mitochondrial inner membrane"/>
    <property type="evidence" value="ECO:0007669"/>
    <property type="project" value="UniProtKB-SubCell"/>
</dbReference>
<evidence type="ECO:0000256" key="3">
    <source>
        <dbReference type="RuleBase" id="RU364104"/>
    </source>
</evidence>
<dbReference type="Pfam" id="PF08583">
    <property type="entry name" value="Cmc1"/>
    <property type="match status" value="1"/>
</dbReference>
<dbReference type="STRING" id="765915.A0A1Y2HWG5"/>